<reference evidence="1 2" key="1">
    <citation type="journal article" date="2014" name="Genome Announc.">
        <title>Comparative Genome Analysis of Two Isolates of the Fish Pathogen Piscirickettsia salmonis from Different Hosts Reveals Major Differences in Virulence-Associated Secretion Systems.</title>
        <authorList>
            <person name="Bohle H."/>
            <person name="Henriquez P."/>
            <person name="Grothusen H."/>
            <person name="Navas E."/>
            <person name="Sandoval A."/>
            <person name="Bustamante F."/>
            <person name="Bustos P."/>
            <person name="Mancilla M."/>
        </authorList>
    </citation>
    <scope>NUCLEOTIDE SEQUENCE [LARGE SCALE GENOMIC DNA]</scope>
    <source>
        <strain evidence="2">B1-32597</strain>
    </source>
</reference>
<dbReference type="RefSeq" id="WP_148037443.1">
    <property type="nucleotide sequence ID" value="NZ_CP013786.1"/>
</dbReference>
<organism evidence="1 2">
    <name type="scientific">Piscirickettsia salmonis</name>
    <dbReference type="NCBI Taxonomy" id="1238"/>
    <lineage>
        <taxon>Bacteria</taxon>
        <taxon>Pseudomonadati</taxon>
        <taxon>Pseudomonadota</taxon>
        <taxon>Gammaproteobacteria</taxon>
        <taxon>Thiotrichales</taxon>
        <taxon>Piscirickettsiaceae</taxon>
        <taxon>Piscirickettsia</taxon>
    </lineage>
</organism>
<gene>
    <name evidence="1" type="ORF">KU39_1252</name>
</gene>
<dbReference type="EMBL" id="CP012508">
    <property type="protein sequence ID" value="ALB22434.1"/>
    <property type="molecule type" value="Genomic_DNA"/>
</dbReference>
<sequence>MMDSKNFNGISEQFKELSKLSQLNCHSLTTDLRLILLQLERRINEKNITLTEAYTLINQAEYIIEASLR</sequence>
<proteinExistence type="predicted"/>
<evidence type="ECO:0000313" key="2">
    <source>
        <dbReference type="Proteomes" id="UP000029558"/>
    </source>
</evidence>
<accession>A0AAC8VHF8</accession>
<dbReference type="Proteomes" id="UP000029558">
    <property type="component" value="Chromosome"/>
</dbReference>
<dbReference type="AlphaFoldDB" id="A0AAC8VHF8"/>
<protein>
    <submittedName>
        <fullName evidence="1">Uncharacterized protein</fullName>
    </submittedName>
</protein>
<evidence type="ECO:0000313" key="1">
    <source>
        <dbReference type="EMBL" id="ALB22434.1"/>
    </source>
</evidence>
<name>A0AAC8VHF8_PISSA</name>